<organism evidence="2 6">
    <name type="scientific">Didymodactylos carnosus</name>
    <dbReference type="NCBI Taxonomy" id="1234261"/>
    <lineage>
        <taxon>Eukaryota</taxon>
        <taxon>Metazoa</taxon>
        <taxon>Spiralia</taxon>
        <taxon>Gnathifera</taxon>
        <taxon>Rotifera</taxon>
        <taxon>Eurotatoria</taxon>
        <taxon>Bdelloidea</taxon>
        <taxon>Philodinida</taxon>
        <taxon>Philodinidae</taxon>
        <taxon>Didymodactylos</taxon>
    </lineage>
</organism>
<sequence length="302" mass="35468">MGTINDILPSELLYDIFVRLEFSSFEQLLAVSSTCKLWRRLIFDEWFLNKYFAFNHQKYLIGYWKFDEGHEHIGKDSSAIIEKSNISVWGKPTVENCFIGNCAVFDGRSSIDISVYDKCEYHTDIYSVSLWLFYDPCADGVSRTAISLYEYRQAWLQLSMFFQLGSIYVQNKCRISDGQYMCDGATSEVKQEEWFHVVLCFNRNRQQLWINGKLVNESDMSARNRLRQKPTLLNWSELPRDIPFNFHLGSADQQHSQRWKGKLADVVVLSRWLKPIEIRAIYTQKVAFDKLNVGTYLFKDDK</sequence>
<dbReference type="InterPro" id="IPR001810">
    <property type="entry name" value="F-box_dom"/>
</dbReference>
<dbReference type="EMBL" id="CAJOBC010005983">
    <property type="protein sequence ID" value="CAF3882589.1"/>
    <property type="molecule type" value="Genomic_DNA"/>
</dbReference>
<dbReference type="Pfam" id="PF12937">
    <property type="entry name" value="F-box-like"/>
    <property type="match status" value="1"/>
</dbReference>
<dbReference type="Gene3D" id="1.20.1280.50">
    <property type="match status" value="1"/>
</dbReference>
<gene>
    <name evidence="2" type="ORF">GPM918_LOCUS19591</name>
    <name evidence="3" type="ORF">OVA965_LOCUS29385</name>
    <name evidence="4" type="ORF">SRO942_LOCUS19588</name>
    <name evidence="5" type="ORF">TMI583_LOCUS30158</name>
</gene>
<dbReference type="Proteomes" id="UP000677228">
    <property type="component" value="Unassembled WGS sequence"/>
</dbReference>
<dbReference type="Proteomes" id="UP000681722">
    <property type="component" value="Unassembled WGS sequence"/>
</dbReference>
<feature type="domain" description="F-box" evidence="1">
    <location>
        <begin position="7"/>
        <end position="45"/>
    </location>
</feature>
<protein>
    <recommendedName>
        <fullName evidence="1">F-box domain-containing protein</fullName>
    </recommendedName>
</protein>
<dbReference type="InterPro" id="IPR013320">
    <property type="entry name" value="ConA-like_dom_sf"/>
</dbReference>
<comment type="caution">
    <text evidence="2">The sequence shown here is derived from an EMBL/GenBank/DDBJ whole genome shotgun (WGS) entry which is preliminary data.</text>
</comment>
<name>A0A814QGX9_9BILA</name>
<dbReference type="InterPro" id="IPR036047">
    <property type="entry name" value="F-box-like_dom_sf"/>
</dbReference>
<dbReference type="EMBL" id="CAJOBA010042249">
    <property type="protein sequence ID" value="CAF4129661.1"/>
    <property type="molecule type" value="Genomic_DNA"/>
</dbReference>
<dbReference type="EMBL" id="CAJNOQ010005983">
    <property type="protein sequence ID" value="CAF1118908.1"/>
    <property type="molecule type" value="Genomic_DNA"/>
</dbReference>
<dbReference type="Proteomes" id="UP000663829">
    <property type="component" value="Unassembled WGS sequence"/>
</dbReference>
<evidence type="ECO:0000313" key="4">
    <source>
        <dbReference type="EMBL" id="CAF3882589.1"/>
    </source>
</evidence>
<dbReference type="SUPFAM" id="SSF81383">
    <property type="entry name" value="F-box domain"/>
    <property type="match status" value="1"/>
</dbReference>
<dbReference type="Gene3D" id="2.60.120.200">
    <property type="match status" value="1"/>
</dbReference>
<evidence type="ECO:0000313" key="2">
    <source>
        <dbReference type="EMBL" id="CAF1118908.1"/>
    </source>
</evidence>
<keyword evidence="6" id="KW-1185">Reference proteome</keyword>
<reference evidence="2" key="1">
    <citation type="submission" date="2021-02" db="EMBL/GenBank/DDBJ databases">
        <authorList>
            <person name="Nowell W R."/>
        </authorList>
    </citation>
    <scope>NUCLEOTIDE SEQUENCE</scope>
</reference>
<dbReference type="Pfam" id="PF13385">
    <property type="entry name" value="Laminin_G_3"/>
    <property type="match status" value="1"/>
</dbReference>
<dbReference type="AlphaFoldDB" id="A0A814QGX9"/>
<dbReference type="SUPFAM" id="SSF49899">
    <property type="entry name" value="Concanavalin A-like lectins/glucanases"/>
    <property type="match status" value="1"/>
</dbReference>
<evidence type="ECO:0000259" key="1">
    <source>
        <dbReference type="Pfam" id="PF12937"/>
    </source>
</evidence>
<evidence type="ECO:0000313" key="6">
    <source>
        <dbReference type="Proteomes" id="UP000663829"/>
    </source>
</evidence>
<proteinExistence type="predicted"/>
<dbReference type="EMBL" id="CAJNOK010020645">
    <property type="protein sequence ID" value="CAF1319834.1"/>
    <property type="molecule type" value="Genomic_DNA"/>
</dbReference>
<dbReference type="Proteomes" id="UP000682733">
    <property type="component" value="Unassembled WGS sequence"/>
</dbReference>
<evidence type="ECO:0000313" key="5">
    <source>
        <dbReference type="EMBL" id="CAF4129661.1"/>
    </source>
</evidence>
<evidence type="ECO:0000313" key="3">
    <source>
        <dbReference type="EMBL" id="CAF1319834.1"/>
    </source>
</evidence>
<accession>A0A814QGX9</accession>